<dbReference type="GO" id="GO:0003700">
    <property type="term" value="F:DNA-binding transcription factor activity"/>
    <property type="evidence" value="ECO:0007669"/>
    <property type="project" value="InterPro"/>
</dbReference>
<dbReference type="GO" id="GO:0006352">
    <property type="term" value="P:DNA-templated transcription initiation"/>
    <property type="evidence" value="ECO:0007669"/>
    <property type="project" value="InterPro"/>
</dbReference>
<dbReference type="KEGG" id="mcad:Pan265_09140"/>
<dbReference type="SUPFAM" id="SSF88946">
    <property type="entry name" value="Sigma2 domain of RNA polymerase sigma factors"/>
    <property type="match status" value="1"/>
</dbReference>
<protein>
    <submittedName>
        <fullName evidence="1">RNA polymerase sigma factor</fullName>
    </submittedName>
</protein>
<reference evidence="1 2" key="1">
    <citation type="submission" date="2019-02" db="EMBL/GenBank/DDBJ databases">
        <title>Deep-cultivation of Planctomycetes and their phenomic and genomic characterization uncovers novel biology.</title>
        <authorList>
            <person name="Wiegand S."/>
            <person name="Jogler M."/>
            <person name="Boedeker C."/>
            <person name="Pinto D."/>
            <person name="Vollmers J."/>
            <person name="Rivas-Marin E."/>
            <person name="Kohn T."/>
            <person name="Peeters S.H."/>
            <person name="Heuer A."/>
            <person name="Rast P."/>
            <person name="Oberbeckmann S."/>
            <person name="Bunk B."/>
            <person name="Jeske O."/>
            <person name="Meyerdierks A."/>
            <person name="Storesund J.E."/>
            <person name="Kallscheuer N."/>
            <person name="Luecker S."/>
            <person name="Lage O.M."/>
            <person name="Pohl T."/>
            <person name="Merkel B.J."/>
            <person name="Hornburger P."/>
            <person name="Mueller R.-W."/>
            <person name="Bruemmer F."/>
            <person name="Labrenz M."/>
            <person name="Spormann A.M."/>
            <person name="Op den Camp H."/>
            <person name="Overmann J."/>
            <person name="Amann R."/>
            <person name="Jetten M.S.M."/>
            <person name="Mascher T."/>
            <person name="Medema M.H."/>
            <person name="Devos D.P."/>
            <person name="Kaster A.-K."/>
            <person name="Ovreas L."/>
            <person name="Rohde M."/>
            <person name="Galperin M.Y."/>
            <person name="Jogler C."/>
        </authorList>
    </citation>
    <scope>NUCLEOTIDE SEQUENCE [LARGE SCALE GENOMIC DNA]</scope>
    <source>
        <strain evidence="1 2">Pan265</strain>
    </source>
</reference>
<dbReference type="InterPro" id="IPR013325">
    <property type="entry name" value="RNA_pol_sigma_r2"/>
</dbReference>
<dbReference type="OrthoDB" id="286292at2"/>
<keyword evidence="2" id="KW-1185">Reference proteome</keyword>
<dbReference type="AlphaFoldDB" id="A0A518BVR5"/>
<name>A0A518BVR5_9BACT</name>
<evidence type="ECO:0000313" key="2">
    <source>
        <dbReference type="Proteomes" id="UP000320386"/>
    </source>
</evidence>
<dbReference type="EMBL" id="CP036280">
    <property type="protein sequence ID" value="QDU71069.1"/>
    <property type="molecule type" value="Genomic_DNA"/>
</dbReference>
<sequence>MPDGEVTVSDSDIALMMAMKDEEGLRLFLQRYGGPMKAYLKKYYAHVLQEHEREEAFNWAIHNIWRFAERYHEGKGKLTSWSFRITQRAAQSVIRREISFCSKNREYEDDFDPADPSSEYDGTAQLFGPDDQRWEYVLKAIDTLPALQKAIIQADLAADGTADAQRLTEIHGTSKNSIYVSRNKAHENLKKRVDELMRQSAGKRQ</sequence>
<dbReference type="Proteomes" id="UP000320386">
    <property type="component" value="Chromosome"/>
</dbReference>
<organism evidence="1 2">
    <name type="scientific">Mucisphaera calidilacus</name>
    <dbReference type="NCBI Taxonomy" id="2527982"/>
    <lineage>
        <taxon>Bacteria</taxon>
        <taxon>Pseudomonadati</taxon>
        <taxon>Planctomycetota</taxon>
        <taxon>Phycisphaerae</taxon>
        <taxon>Phycisphaerales</taxon>
        <taxon>Phycisphaeraceae</taxon>
        <taxon>Mucisphaera</taxon>
    </lineage>
</organism>
<proteinExistence type="predicted"/>
<evidence type="ECO:0000313" key="1">
    <source>
        <dbReference type="EMBL" id="QDU71069.1"/>
    </source>
</evidence>
<dbReference type="Gene3D" id="1.10.1740.10">
    <property type="match status" value="1"/>
</dbReference>
<gene>
    <name evidence="1" type="ORF">Pan265_09140</name>
</gene>
<accession>A0A518BVR5</accession>